<protein>
    <recommendedName>
        <fullName evidence="4">DNA polymerase delta subunit 4</fullName>
    </recommendedName>
</protein>
<dbReference type="OrthoDB" id="337486at2759"/>
<organism evidence="2 3">
    <name type="scientific">Hypsibius exemplaris</name>
    <name type="common">Freshwater tardigrade</name>
    <dbReference type="NCBI Taxonomy" id="2072580"/>
    <lineage>
        <taxon>Eukaryota</taxon>
        <taxon>Metazoa</taxon>
        <taxon>Ecdysozoa</taxon>
        <taxon>Tardigrada</taxon>
        <taxon>Eutardigrada</taxon>
        <taxon>Parachela</taxon>
        <taxon>Hypsibioidea</taxon>
        <taxon>Hypsibiidae</taxon>
        <taxon>Hypsibius</taxon>
    </lineage>
</organism>
<dbReference type="PANTHER" id="PTHR14303:SF0">
    <property type="entry name" value="DNA POLYMERASE DELTA SUBUNIT 4"/>
    <property type="match status" value="1"/>
</dbReference>
<accession>A0A9X6NJY5</accession>
<reference evidence="3" key="1">
    <citation type="submission" date="2017-01" db="EMBL/GenBank/DDBJ databases">
        <title>Comparative genomics of anhydrobiosis in the tardigrade Hypsibius dujardini.</title>
        <authorList>
            <person name="Yoshida Y."/>
            <person name="Koutsovoulos G."/>
            <person name="Laetsch D."/>
            <person name="Stevens L."/>
            <person name="Kumar S."/>
            <person name="Horikawa D."/>
            <person name="Ishino K."/>
            <person name="Komine S."/>
            <person name="Tomita M."/>
            <person name="Blaxter M."/>
            <person name="Arakawa K."/>
        </authorList>
    </citation>
    <scope>NUCLEOTIDE SEQUENCE [LARGE SCALE GENOMIC DNA]</scope>
    <source>
        <strain evidence="3">Z151</strain>
    </source>
</reference>
<feature type="region of interest" description="Disordered" evidence="1">
    <location>
        <begin position="1"/>
        <end position="74"/>
    </location>
</feature>
<gene>
    <name evidence="2" type="ORF">BV898_18581</name>
</gene>
<evidence type="ECO:0000313" key="2">
    <source>
        <dbReference type="EMBL" id="OWA54166.1"/>
    </source>
</evidence>
<evidence type="ECO:0008006" key="4">
    <source>
        <dbReference type="Google" id="ProtNLM"/>
    </source>
</evidence>
<keyword evidence="3" id="KW-1185">Reference proteome</keyword>
<dbReference type="PANTHER" id="PTHR14303">
    <property type="entry name" value="DNA POLYMERASE DELTA SUBUNIT 4"/>
    <property type="match status" value="1"/>
</dbReference>
<dbReference type="Pfam" id="PF04081">
    <property type="entry name" value="DNA_pol_delta_4"/>
    <property type="match status" value="1"/>
</dbReference>
<comment type="caution">
    <text evidence="2">The sequence shown here is derived from an EMBL/GenBank/DDBJ whole genome shotgun (WGS) entry which is preliminary data.</text>
</comment>
<dbReference type="GO" id="GO:0000731">
    <property type="term" value="P:DNA synthesis involved in DNA repair"/>
    <property type="evidence" value="ECO:0007669"/>
    <property type="project" value="InterPro"/>
</dbReference>
<dbReference type="GO" id="GO:0003887">
    <property type="term" value="F:DNA-directed DNA polymerase activity"/>
    <property type="evidence" value="ECO:0007669"/>
    <property type="project" value="TreeGrafter"/>
</dbReference>
<evidence type="ECO:0000313" key="3">
    <source>
        <dbReference type="Proteomes" id="UP000192578"/>
    </source>
</evidence>
<dbReference type="Proteomes" id="UP000192578">
    <property type="component" value="Unassembled WGS sequence"/>
</dbReference>
<dbReference type="GO" id="GO:0043625">
    <property type="term" value="C:delta DNA polymerase complex"/>
    <property type="evidence" value="ECO:0007669"/>
    <property type="project" value="TreeGrafter"/>
</dbReference>
<proteinExistence type="predicted"/>
<dbReference type="EMBL" id="MTYJ01000377">
    <property type="protein sequence ID" value="OWA54166.1"/>
    <property type="molecule type" value="Genomic_DNA"/>
</dbReference>
<sequence>MPKVQKTFRGSKSHSSFPVRKGPSRPKTAGKGSPKKDAPPSRSNSGTELRVRKPGSLTQIPVKLEPVAAGPDPNKEEHMRILSQFDLSYKFGPCGGMSRLERWNRAEKFKKNPPPEVKALVESHSDDIEYTQGIWFTSCKEAI</sequence>
<dbReference type="GO" id="GO:0006261">
    <property type="term" value="P:DNA-templated DNA replication"/>
    <property type="evidence" value="ECO:0007669"/>
    <property type="project" value="TreeGrafter"/>
</dbReference>
<name>A0A9X6NJY5_HYPEX</name>
<evidence type="ECO:0000256" key="1">
    <source>
        <dbReference type="SAM" id="MobiDB-lite"/>
    </source>
</evidence>
<dbReference type="AlphaFoldDB" id="A0A9X6NJY5"/>
<dbReference type="InterPro" id="IPR007218">
    <property type="entry name" value="DNA_pol_delta_4"/>
</dbReference>